<keyword evidence="2" id="KW-1185">Reference proteome</keyword>
<keyword evidence="1" id="KW-0238">DNA-binding</keyword>
<protein>
    <submittedName>
        <fullName evidence="1">Homeobox protein</fullName>
    </submittedName>
</protein>
<dbReference type="KEGG" id="qsa:O6P43_012121"/>
<keyword evidence="1" id="KW-0371">Homeobox</keyword>
<dbReference type="EMBL" id="JARAOO010000005">
    <property type="protein sequence ID" value="KAJ7967939.1"/>
    <property type="molecule type" value="Genomic_DNA"/>
</dbReference>
<gene>
    <name evidence="1" type="ORF">O6P43_012121</name>
</gene>
<name>A0AAD7M0Y1_QUISA</name>
<proteinExistence type="predicted"/>
<reference evidence="1" key="1">
    <citation type="journal article" date="2023" name="Science">
        <title>Elucidation of the pathway for biosynthesis of saponin adjuvants from the soapbark tree.</title>
        <authorList>
            <person name="Reed J."/>
            <person name="Orme A."/>
            <person name="El-Demerdash A."/>
            <person name="Owen C."/>
            <person name="Martin L.B.B."/>
            <person name="Misra R.C."/>
            <person name="Kikuchi S."/>
            <person name="Rejzek M."/>
            <person name="Martin A.C."/>
            <person name="Harkess A."/>
            <person name="Leebens-Mack J."/>
            <person name="Louveau T."/>
            <person name="Stephenson M.J."/>
            <person name="Osbourn A."/>
        </authorList>
    </citation>
    <scope>NUCLEOTIDE SEQUENCE</scope>
    <source>
        <strain evidence="1">S10</strain>
    </source>
</reference>
<sequence length="155" mass="17646">MKNMLKSMKKLKLWPRKRKKKKTHEPYYPPPPCHCFCSHSYAPPSAPPLPPWLEADQSYGTFLAPSSQSIPEAPYLNQAHVPQPEIIVDDTPIYQTLPESSLSYQQYMVRQPVYGMPVAQTARRARSAGAFGCIVNFGVHVFRCLCPCFHIREVV</sequence>
<dbReference type="AlphaFoldDB" id="A0AAD7M0Y1"/>
<dbReference type="Proteomes" id="UP001163823">
    <property type="component" value="Chromosome 5"/>
</dbReference>
<organism evidence="1 2">
    <name type="scientific">Quillaja saponaria</name>
    <name type="common">Soap bark tree</name>
    <dbReference type="NCBI Taxonomy" id="32244"/>
    <lineage>
        <taxon>Eukaryota</taxon>
        <taxon>Viridiplantae</taxon>
        <taxon>Streptophyta</taxon>
        <taxon>Embryophyta</taxon>
        <taxon>Tracheophyta</taxon>
        <taxon>Spermatophyta</taxon>
        <taxon>Magnoliopsida</taxon>
        <taxon>eudicotyledons</taxon>
        <taxon>Gunneridae</taxon>
        <taxon>Pentapetalae</taxon>
        <taxon>rosids</taxon>
        <taxon>fabids</taxon>
        <taxon>Fabales</taxon>
        <taxon>Quillajaceae</taxon>
        <taxon>Quillaja</taxon>
    </lineage>
</organism>
<comment type="caution">
    <text evidence="1">The sequence shown here is derived from an EMBL/GenBank/DDBJ whole genome shotgun (WGS) entry which is preliminary data.</text>
</comment>
<dbReference type="GO" id="GO:0003677">
    <property type="term" value="F:DNA binding"/>
    <property type="evidence" value="ECO:0007669"/>
    <property type="project" value="UniProtKB-KW"/>
</dbReference>
<evidence type="ECO:0000313" key="1">
    <source>
        <dbReference type="EMBL" id="KAJ7967939.1"/>
    </source>
</evidence>
<accession>A0AAD7M0Y1</accession>
<evidence type="ECO:0000313" key="2">
    <source>
        <dbReference type="Proteomes" id="UP001163823"/>
    </source>
</evidence>